<reference evidence="2 3" key="1">
    <citation type="submission" date="2021-02" db="EMBL/GenBank/DDBJ databases">
        <title>A novel species of genus Amphritea isolated from a fishpond in China.</title>
        <authorList>
            <person name="Lu H."/>
        </authorList>
    </citation>
    <scope>NUCLEOTIDE SEQUENCE [LARGE SCALE GENOMIC DNA]</scope>
    <source>
        <strain evidence="2 3">RP18W</strain>
    </source>
</reference>
<dbReference type="Gene3D" id="3.30.300.130">
    <property type="entry name" value="Fe-S cluster assembly (FSCA)"/>
    <property type="match status" value="1"/>
</dbReference>
<dbReference type="InterPro" id="IPR052339">
    <property type="entry name" value="Fe-S_Maturation_MIP18"/>
</dbReference>
<evidence type="ECO:0000313" key="2">
    <source>
        <dbReference type="EMBL" id="MBN0989323.1"/>
    </source>
</evidence>
<dbReference type="EMBL" id="JAFFZP010000037">
    <property type="protein sequence ID" value="MBN0989323.1"/>
    <property type="molecule type" value="Genomic_DNA"/>
</dbReference>
<dbReference type="RefSeq" id="WP_205212410.1">
    <property type="nucleotide sequence ID" value="NZ_JAFFZO010000056.1"/>
</dbReference>
<feature type="domain" description="MIP18 family-like" evidence="1">
    <location>
        <begin position="85"/>
        <end position="160"/>
    </location>
</feature>
<organism evidence="2 3">
    <name type="scientific">Amphritea pacifica</name>
    <dbReference type="NCBI Taxonomy" id="2811233"/>
    <lineage>
        <taxon>Bacteria</taxon>
        <taxon>Pseudomonadati</taxon>
        <taxon>Pseudomonadota</taxon>
        <taxon>Gammaproteobacteria</taxon>
        <taxon>Oceanospirillales</taxon>
        <taxon>Oceanospirillaceae</taxon>
        <taxon>Amphritea</taxon>
    </lineage>
</organism>
<dbReference type="NCBIfam" id="TIGR03406">
    <property type="entry name" value="FeS_long_SufT"/>
    <property type="match status" value="1"/>
</dbReference>
<sequence>MQRTKPIRLQRDCSALLIPSGEPVILPKGTEVSIQQALGDTYTVNTGASLARIDSDNADALGLIPLRPTPTVAKAQPVEDVPVAEEEIQRQLRSCYDPEIPVNIFDLGLIYNCRTRPHPQGGSQIHIDMTLTAPGCGMGEVLARDVERKLLQIPGVHAVDIRLVFDPPWDASRMSDAAKLQLGLL</sequence>
<accession>A0ABS2WCL2</accession>
<dbReference type="InterPro" id="IPR002744">
    <property type="entry name" value="MIP18-like"/>
</dbReference>
<protein>
    <submittedName>
        <fullName evidence="2">Fe-S cluster assembly protein SufT</fullName>
    </submittedName>
</protein>
<keyword evidence="3" id="KW-1185">Reference proteome</keyword>
<dbReference type="SUPFAM" id="SSF117916">
    <property type="entry name" value="Fe-S cluster assembly (FSCA) domain-like"/>
    <property type="match status" value="1"/>
</dbReference>
<comment type="caution">
    <text evidence="2">The sequence shown here is derived from an EMBL/GenBank/DDBJ whole genome shotgun (WGS) entry which is preliminary data.</text>
</comment>
<proteinExistence type="predicted"/>
<dbReference type="Proteomes" id="UP000760472">
    <property type="component" value="Unassembled WGS sequence"/>
</dbReference>
<dbReference type="Pfam" id="PF01883">
    <property type="entry name" value="FeS_assembly_P"/>
    <property type="match status" value="1"/>
</dbReference>
<dbReference type="PANTHER" id="PTHR42831">
    <property type="entry name" value="FE-S PROTEIN MATURATION AUXILIARY FACTOR YITW"/>
    <property type="match status" value="1"/>
</dbReference>
<gene>
    <name evidence="2" type="primary">sufT</name>
    <name evidence="2" type="ORF">JW498_18305</name>
</gene>
<dbReference type="InterPro" id="IPR034904">
    <property type="entry name" value="FSCA_dom_sf"/>
</dbReference>
<evidence type="ECO:0000259" key="1">
    <source>
        <dbReference type="Pfam" id="PF01883"/>
    </source>
</evidence>
<dbReference type="PANTHER" id="PTHR42831:SF1">
    <property type="entry name" value="FE-S PROTEIN MATURATION AUXILIARY FACTOR YITW"/>
    <property type="match status" value="1"/>
</dbReference>
<dbReference type="InterPro" id="IPR017776">
    <property type="entry name" value="FeS_assembly_SufT_put"/>
</dbReference>
<name>A0ABS2WCL2_9GAMM</name>
<evidence type="ECO:0000313" key="3">
    <source>
        <dbReference type="Proteomes" id="UP000760472"/>
    </source>
</evidence>